<dbReference type="PANTHER" id="PTHR37841">
    <property type="entry name" value="GLR2918 PROTEIN"/>
    <property type="match status" value="1"/>
</dbReference>
<accession>A0A1U9NIP7</accession>
<evidence type="ECO:0000256" key="1">
    <source>
        <dbReference type="SAM" id="SignalP"/>
    </source>
</evidence>
<reference evidence="3" key="1">
    <citation type="submission" date="2017-02" db="EMBL/GenBank/DDBJ databases">
        <title>Comparative genomics and description of representatives of a novel lineage of planctomycetes thriving in anoxic sediments.</title>
        <authorList>
            <person name="Spring S."/>
            <person name="Bunk B."/>
            <person name="Sproer C."/>
        </authorList>
    </citation>
    <scope>NUCLEOTIDE SEQUENCE [LARGE SCALE GENOMIC DNA]</scope>
    <source>
        <strain evidence="3">ST-NAGAB-D1</strain>
    </source>
</reference>
<dbReference type="RefSeq" id="WP_169852993.1">
    <property type="nucleotide sequence ID" value="NZ_CP019791.1"/>
</dbReference>
<dbReference type="Pfam" id="PF14903">
    <property type="entry name" value="WG_beta_rep"/>
    <property type="match status" value="3"/>
</dbReference>
<organism evidence="2 3">
    <name type="scientific">Anaerohalosphaera lusitana</name>
    <dbReference type="NCBI Taxonomy" id="1936003"/>
    <lineage>
        <taxon>Bacteria</taxon>
        <taxon>Pseudomonadati</taxon>
        <taxon>Planctomycetota</taxon>
        <taxon>Phycisphaerae</taxon>
        <taxon>Sedimentisphaerales</taxon>
        <taxon>Anaerohalosphaeraceae</taxon>
        <taxon>Anaerohalosphaera</taxon>
    </lineage>
</organism>
<evidence type="ECO:0000313" key="3">
    <source>
        <dbReference type="Proteomes" id="UP000189674"/>
    </source>
</evidence>
<dbReference type="PROSITE" id="PS51257">
    <property type="entry name" value="PROKAR_LIPOPROTEIN"/>
    <property type="match status" value="1"/>
</dbReference>
<dbReference type="Proteomes" id="UP000189674">
    <property type="component" value="Chromosome"/>
</dbReference>
<keyword evidence="1" id="KW-0732">Signal</keyword>
<dbReference type="SUPFAM" id="SSF69360">
    <property type="entry name" value="Cell wall binding repeat"/>
    <property type="match status" value="1"/>
</dbReference>
<dbReference type="EMBL" id="CP019791">
    <property type="protein sequence ID" value="AQT67791.1"/>
    <property type="molecule type" value="Genomic_DNA"/>
</dbReference>
<keyword evidence="3" id="KW-1185">Reference proteome</keyword>
<feature type="signal peptide" evidence="1">
    <location>
        <begin position="1"/>
        <end position="22"/>
    </location>
</feature>
<dbReference type="STRING" id="1936003.STSP2_00940"/>
<evidence type="ECO:0000313" key="2">
    <source>
        <dbReference type="EMBL" id="AQT67791.1"/>
    </source>
</evidence>
<proteinExistence type="predicted"/>
<name>A0A1U9NIP7_9BACT</name>
<dbReference type="KEGG" id="alus:STSP2_00940"/>
<gene>
    <name evidence="2" type="ORF">STSP2_00940</name>
</gene>
<dbReference type="AlphaFoldDB" id="A0A1U9NIP7"/>
<protein>
    <submittedName>
        <fullName evidence="2">KWG Leptospira</fullName>
    </submittedName>
</protein>
<sequence length="450" mass="50282">MNGYKMVLFAILWSAIFGSTLALSGCSDGIPDVDPDAKMLSASKGHLFKVEMQDGKVGAIDGKGTIVILPDFAGLLGPYEQLDYIVGLHESFYNIFNKQGKLVSMGEGSASPVANDLVFVKNPGLLFGDPTFSPWLFNFKTNDKICKCQDVKPHNDLVCSEYVYNSRYIAVKKADKWGYVNPSGEVLIDFKFDDAENFRDDYAAAKFDGKWGVINTKGEPVIDFAFEEIWERGGPDNQFAVVCTESNRMRVYDMQGNWWQQAEYDLIFLYPRVITAGNEGEPFHAFTYAGTLVSRDYDVQGADSKGIIVKDSHGSHFHLDYSGKPLYDAKFNRLWSFHDGLAKAKTDSDLYGYIDETGSFVIKPQFITAADFNEGLADVIKPVQDGYVHGYINKKGEMAIKVATTETLKEPGVPTMFKFKHGLAKVKTKFWMGYVNAEGSWVWVSEKGRD</sequence>
<dbReference type="PANTHER" id="PTHR37841:SF1">
    <property type="entry name" value="DUF3298 DOMAIN-CONTAINING PROTEIN"/>
    <property type="match status" value="1"/>
</dbReference>
<feature type="chain" id="PRO_5010707249" evidence="1">
    <location>
        <begin position="23"/>
        <end position="450"/>
    </location>
</feature>
<dbReference type="InterPro" id="IPR032774">
    <property type="entry name" value="WG_beta_rep"/>
</dbReference>